<dbReference type="RefSeq" id="WP_131153567.1">
    <property type="nucleotide sequence ID" value="NZ_CP036402.1"/>
</dbReference>
<evidence type="ECO:0000256" key="1">
    <source>
        <dbReference type="ARBA" id="ARBA00004651"/>
    </source>
</evidence>
<dbReference type="InterPro" id="IPR036259">
    <property type="entry name" value="MFS_trans_sf"/>
</dbReference>
<dbReference type="InterPro" id="IPR020846">
    <property type="entry name" value="MFS_dom"/>
</dbReference>
<dbReference type="Gene3D" id="1.20.1250.20">
    <property type="entry name" value="MFS general substrate transporter like domains"/>
    <property type="match status" value="2"/>
</dbReference>
<feature type="transmembrane region" description="Helical" evidence="5">
    <location>
        <begin position="363"/>
        <end position="383"/>
    </location>
</feature>
<dbReference type="PROSITE" id="PS50850">
    <property type="entry name" value="MFS"/>
    <property type="match status" value="1"/>
</dbReference>
<keyword evidence="8" id="KW-1185">Reference proteome</keyword>
<feature type="transmembrane region" description="Helical" evidence="5">
    <location>
        <begin position="49"/>
        <end position="68"/>
    </location>
</feature>
<keyword evidence="3 5" id="KW-1133">Transmembrane helix</keyword>
<dbReference type="Proteomes" id="UP000291469">
    <property type="component" value="Chromosome"/>
</dbReference>
<dbReference type="OrthoDB" id="5176013at2"/>
<feature type="domain" description="Major facilitator superfamily (MFS) profile" evidence="6">
    <location>
        <begin position="14"/>
        <end position="396"/>
    </location>
</feature>
<feature type="transmembrane region" description="Helical" evidence="5">
    <location>
        <begin position="80"/>
        <end position="98"/>
    </location>
</feature>
<feature type="transmembrane region" description="Helical" evidence="5">
    <location>
        <begin position="304"/>
        <end position="324"/>
    </location>
</feature>
<dbReference type="AlphaFoldDB" id="A0A411YBJ1"/>
<feature type="transmembrane region" description="Helical" evidence="5">
    <location>
        <begin position="336"/>
        <end position="357"/>
    </location>
</feature>
<comment type="subcellular location">
    <subcellularLocation>
        <location evidence="1">Cell membrane</location>
        <topology evidence="1">Multi-pass membrane protein</topology>
    </subcellularLocation>
</comment>
<feature type="transmembrane region" description="Helical" evidence="5">
    <location>
        <begin position="210"/>
        <end position="233"/>
    </location>
</feature>
<evidence type="ECO:0000259" key="6">
    <source>
        <dbReference type="PROSITE" id="PS50850"/>
    </source>
</evidence>
<dbReference type="InterPro" id="IPR011701">
    <property type="entry name" value="MFS"/>
</dbReference>
<organism evidence="7 8">
    <name type="scientific">Egibacter rhizosphaerae</name>
    <dbReference type="NCBI Taxonomy" id="1670831"/>
    <lineage>
        <taxon>Bacteria</taxon>
        <taxon>Bacillati</taxon>
        <taxon>Actinomycetota</taxon>
        <taxon>Nitriliruptoria</taxon>
        <taxon>Egibacterales</taxon>
        <taxon>Egibacteraceae</taxon>
        <taxon>Egibacter</taxon>
    </lineage>
</organism>
<keyword evidence="2 5" id="KW-0812">Transmembrane</keyword>
<evidence type="ECO:0000313" key="8">
    <source>
        <dbReference type="Proteomes" id="UP000291469"/>
    </source>
</evidence>
<dbReference type="EMBL" id="CP036402">
    <property type="protein sequence ID" value="QBI18569.1"/>
    <property type="molecule type" value="Genomic_DNA"/>
</dbReference>
<gene>
    <name evidence="7" type="ORF">ER308_02630</name>
</gene>
<feature type="transmembrane region" description="Helical" evidence="5">
    <location>
        <begin position="139"/>
        <end position="160"/>
    </location>
</feature>
<evidence type="ECO:0000256" key="5">
    <source>
        <dbReference type="SAM" id="Phobius"/>
    </source>
</evidence>
<reference evidence="7 8" key="1">
    <citation type="submission" date="2019-01" db="EMBL/GenBank/DDBJ databases">
        <title>Egibacter rhizosphaerae EGI 80759T.</title>
        <authorList>
            <person name="Chen D.-D."/>
            <person name="Tian Y."/>
            <person name="Jiao J.-Y."/>
            <person name="Zhang X.-T."/>
            <person name="Zhang Y.-G."/>
            <person name="Zhang Y."/>
            <person name="Xiao M."/>
            <person name="Shu W.-S."/>
            <person name="Li W.-J."/>
        </authorList>
    </citation>
    <scope>NUCLEOTIDE SEQUENCE [LARGE SCALE GENOMIC DNA]</scope>
    <source>
        <strain evidence="7 8">EGI 80759</strain>
    </source>
</reference>
<dbReference type="PANTHER" id="PTHR23527">
    <property type="entry name" value="BLL3282 PROTEIN"/>
    <property type="match status" value="1"/>
</dbReference>
<feature type="transmembrane region" description="Helical" evidence="5">
    <location>
        <begin position="245"/>
        <end position="267"/>
    </location>
</feature>
<dbReference type="Pfam" id="PF07690">
    <property type="entry name" value="MFS_1"/>
    <property type="match status" value="1"/>
</dbReference>
<feature type="transmembrane region" description="Helical" evidence="5">
    <location>
        <begin position="279"/>
        <end position="298"/>
    </location>
</feature>
<dbReference type="PANTHER" id="PTHR23527:SF1">
    <property type="entry name" value="BLL3282 PROTEIN"/>
    <property type="match status" value="1"/>
</dbReference>
<dbReference type="KEGG" id="erz:ER308_02630"/>
<proteinExistence type="predicted"/>
<dbReference type="InterPro" id="IPR052952">
    <property type="entry name" value="MFS-Transporter"/>
</dbReference>
<feature type="transmembrane region" description="Helical" evidence="5">
    <location>
        <begin position="166"/>
        <end position="184"/>
    </location>
</feature>
<dbReference type="GO" id="GO:0005886">
    <property type="term" value="C:plasma membrane"/>
    <property type="evidence" value="ECO:0007669"/>
    <property type="project" value="UniProtKB-SubCell"/>
</dbReference>
<name>A0A411YBJ1_9ACTN</name>
<protein>
    <submittedName>
        <fullName evidence="7">MFS transporter</fullName>
    </submittedName>
</protein>
<feature type="transmembrane region" description="Helical" evidence="5">
    <location>
        <begin position="12"/>
        <end position="37"/>
    </location>
</feature>
<dbReference type="GO" id="GO:0022857">
    <property type="term" value="F:transmembrane transporter activity"/>
    <property type="evidence" value="ECO:0007669"/>
    <property type="project" value="InterPro"/>
</dbReference>
<sequence>MSTDTGGPVGPGRAVAAAIVVTTVGALPPFLLGGMAVQVRGELTFTEGQLGLAVTVFFAVSAALSAAAGRLTERLGIGKAMATTALFAGVGLLVIAASTSYGHVLAGLAVAAIGNAFAQPGANALLAHSVRQRRQGLVFGAKQSAVPFTSLLGGAAVPLIALTVGWRWAFVAAVGLCVTAVVLAPRDRSRARGPVRGEGGRRRSAAANRVLRALVLAALLGNMGANSLGIFLVESLVDDGVAESLAGALLVLSSSSAIAARVAGGWLVDRRGWHSLRPVGGLLAVSSLGYLGLAWLSGPVLAPFALLTFAAGWGWNGLFALALVRTFHREPAAASGVAQGGLFVGAMAGPGLFGWAVELFDFAWAWSGAGVLALSAGATMLLAQRLIERYAVDEASTEAPR</sequence>
<evidence type="ECO:0000313" key="7">
    <source>
        <dbReference type="EMBL" id="QBI18569.1"/>
    </source>
</evidence>
<dbReference type="SUPFAM" id="SSF103473">
    <property type="entry name" value="MFS general substrate transporter"/>
    <property type="match status" value="1"/>
</dbReference>
<evidence type="ECO:0000256" key="3">
    <source>
        <dbReference type="ARBA" id="ARBA00022989"/>
    </source>
</evidence>
<evidence type="ECO:0000256" key="2">
    <source>
        <dbReference type="ARBA" id="ARBA00022692"/>
    </source>
</evidence>
<evidence type="ECO:0000256" key="4">
    <source>
        <dbReference type="ARBA" id="ARBA00023136"/>
    </source>
</evidence>
<keyword evidence="4 5" id="KW-0472">Membrane</keyword>
<accession>A0A411YBJ1</accession>